<evidence type="ECO:0000313" key="3">
    <source>
        <dbReference type="Proteomes" id="UP001576774"/>
    </source>
</evidence>
<accession>A0ABV4X212</accession>
<feature type="region of interest" description="Disordered" evidence="1">
    <location>
        <begin position="34"/>
        <end position="53"/>
    </location>
</feature>
<evidence type="ECO:0000313" key="2">
    <source>
        <dbReference type="EMBL" id="MFB2876818.1"/>
    </source>
</evidence>
<gene>
    <name evidence="2" type="ORF">ACE1CC_07975</name>
</gene>
<evidence type="ECO:0000256" key="1">
    <source>
        <dbReference type="SAM" id="MobiDB-lite"/>
    </source>
</evidence>
<dbReference type="RefSeq" id="WP_413269941.1">
    <property type="nucleotide sequence ID" value="NZ_JBHFNQ010000064.1"/>
</dbReference>
<reference evidence="2 3" key="1">
    <citation type="submission" date="2024-09" db="EMBL/GenBank/DDBJ databases">
        <title>Floridaenema gen nov. (Aerosakkonemataceae, Aerosakkonematales ord. nov., Cyanobacteria) from benthic tropical and subtropical fresh waters, with the description of four new species.</title>
        <authorList>
            <person name="Moretto J.A."/>
            <person name="Berthold D.E."/>
            <person name="Lefler F.W."/>
            <person name="Huang I.-S."/>
            <person name="Laughinghouse H. IV."/>
        </authorList>
    </citation>
    <scope>NUCLEOTIDE SEQUENCE [LARGE SCALE GENOMIC DNA]</scope>
    <source>
        <strain evidence="2 3">BLCC-F46</strain>
    </source>
</reference>
<protein>
    <submittedName>
        <fullName evidence="2">Uncharacterized protein</fullName>
    </submittedName>
</protein>
<organism evidence="2 3">
    <name type="scientific">Floridaenema aerugineum BLCC-F46</name>
    <dbReference type="NCBI Taxonomy" id="3153654"/>
    <lineage>
        <taxon>Bacteria</taxon>
        <taxon>Bacillati</taxon>
        <taxon>Cyanobacteriota</taxon>
        <taxon>Cyanophyceae</taxon>
        <taxon>Oscillatoriophycideae</taxon>
        <taxon>Aerosakkonematales</taxon>
        <taxon>Aerosakkonemataceae</taxon>
        <taxon>Floridanema</taxon>
        <taxon>Floridanema aerugineum</taxon>
    </lineage>
</organism>
<comment type="caution">
    <text evidence="2">The sequence shown here is derived from an EMBL/GenBank/DDBJ whole genome shotgun (WGS) entry which is preliminary data.</text>
</comment>
<sequence>MLRTYAVTLGDGGMVRGMVRYTGVNAPYGRLCVSPNANDRTKKERGASIFSSL</sequence>
<dbReference type="Proteomes" id="UP001576774">
    <property type="component" value="Unassembled WGS sequence"/>
</dbReference>
<dbReference type="EMBL" id="JBHFNQ010000064">
    <property type="protein sequence ID" value="MFB2876818.1"/>
    <property type="molecule type" value="Genomic_DNA"/>
</dbReference>
<keyword evidence="3" id="KW-1185">Reference proteome</keyword>
<proteinExistence type="predicted"/>
<name>A0ABV4X212_9CYAN</name>